<name>A0A4R0YVR6_9GAMM</name>
<dbReference type="EMBL" id="SJTG01000002">
    <property type="protein sequence ID" value="TCI10692.1"/>
    <property type="molecule type" value="Genomic_DNA"/>
</dbReference>
<organism evidence="2 3">
    <name type="scientific">Dyella soli</name>
    <dbReference type="NCBI Taxonomy" id="522319"/>
    <lineage>
        <taxon>Bacteria</taxon>
        <taxon>Pseudomonadati</taxon>
        <taxon>Pseudomonadota</taxon>
        <taxon>Gammaproteobacteria</taxon>
        <taxon>Lysobacterales</taxon>
        <taxon>Rhodanobacteraceae</taxon>
        <taxon>Dyella</taxon>
    </lineage>
</organism>
<dbReference type="Proteomes" id="UP000291822">
    <property type="component" value="Unassembled WGS sequence"/>
</dbReference>
<dbReference type="RefSeq" id="WP_131408950.1">
    <property type="nucleotide sequence ID" value="NZ_SJTG01000002.1"/>
</dbReference>
<evidence type="ECO:0000256" key="1">
    <source>
        <dbReference type="SAM" id="Phobius"/>
    </source>
</evidence>
<evidence type="ECO:0008006" key="4">
    <source>
        <dbReference type="Google" id="ProtNLM"/>
    </source>
</evidence>
<comment type="caution">
    <text evidence="2">The sequence shown here is derived from an EMBL/GenBank/DDBJ whole genome shotgun (WGS) entry which is preliminary data.</text>
</comment>
<dbReference type="AlphaFoldDB" id="A0A4R0YVR6"/>
<keyword evidence="1" id="KW-0472">Membrane</keyword>
<proteinExistence type="predicted"/>
<sequence>MNRTRYPALAAALWGGFVAGTLDIGAASLISGYNPVVILKYIAGGLLGKSALAGPPSVAVLGLVLQWAMSILIAAIFVFAARRLAGTRNWPVWGVAYGVVIFIVMNYVVVPLSALGKVPHFSTYSFIANLAAMLLFGWIVAFFARIFLHPAAAGGTSAVQS</sequence>
<keyword evidence="1" id="KW-0812">Transmembrane</keyword>
<gene>
    <name evidence="2" type="ORF">EZM97_17720</name>
</gene>
<feature type="transmembrane region" description="Helical" evidence="1">
    <location>
        <begin position="56"/>
        <end position="80"/>
    </location>
</feature>
<accession>A0A4R0YVR6</accession>
<feature type="transmembrane region" description="Helical" evidence="1">
    <location>
        <begin position="92"/>
        <end position="114"/>
    </location>
</feature>
<evidence type="ECO:0000313" key="3">
    <source>
        <dbReference type="Proteomes" id="UP000291822"/>
    </source>
</evidence>
<feature type="transmembrane region" description="Helical" evidence="1">
    <location>
        <begin position="126"/>
        <end position="148"/>
    </location>
</feature>
<protein>
    <recommendedName>
        <fullName evidence="4">DUF1440 domain-containing protein</fullName>
    </recommendedName>
</protein>
<reference evidence="2 3" key="1">
    <citation type="submission" date="2019-02" db="EMBL/GenBank/DDBJ databases">
        <title>Dyella amyloliquefaciens sp. nov., isolated from forest soil.</title>
        <authorList>
            <person name="Gao Z.-H."/>
            <person name="Qiu L.-H."/>
        </authorList>
    </citation>
    <scope>NUCLEOTIDE SEQUENCE [LARGE SCALE GENOMIC DNA]</scope>
    <source>
        <strain evidence="2 3">KACC 12747</strain>
    </source>
</reference>
<evidence type="ECO:0000313" key="2">
    <source>
        <dbReference type="EMBL" id="TCI10692.1"/>
    </source>
</evidence>
<keyword evidence="1" id="KW-1133">Transmembrane helix</keyword>
<keyword evidence="3" id="KW-1185">Reference proteome</keyword>